<keyword evidence="3" id="KW-1185">Reference proteome</keyword>
<dbReference type="RefSeq" id="WP_196191786.1">
    <property type="nucleotide sequence ID" value="NZ_JADPRT010000001.1"/>
</dbReference>
<feature type="region of interest" description="Disordered" evidence="1">
    <location>
        <begin position="372"/>
        <end position="443"/>
    </location>
</feature>
<evidence type="ECO:0000256" key="1">
    <source>
        <dbReference type="SAM" id="MobiDB-lite"/>
    </source>
</evidence>
<feature type="compositionally biased region" description="Pro residues" evidence="1">
    <location>
        <begin position="408"/>
        <end position="421"/>
    </location>
</feature>
<dbReference type="Gene3D" id="3.40.50.300">
    <property type="entry name" value="P-loop containing nucleotide triphosphate hydrolases"/>
    <property type="match status" value="1"/>
</dbReference>
<dbReference type="Proteomes" id="UP000657385">
    <property type="component" value="Unassembled WGS sequence"/>
</dbReference>
<name>A0A931FDK5_9ACTN</name>
<sequence length="443" mass="45207">MAVVAITGGPGAPGATSTALALLLNWPLAEHRKVLLLECDPDGGAVLSGALQGQVEAGGGLRNLALADRRGRLLEVLWEQCLDLSPGGTGDRLLLPGLTDPAQAPALAYTWEPLAQTCQALDAYGCDVLVDLGRSGTHGPSAVLVQQADAVVTVLRTTLRGLSATQPRIATLAADLATQGTGADALGLLLIQEGPYASAEVSRALGAPVLGVLPHAPREARVLSDGGQTSDRRFQRSELMRAARSTADELRALVARRRVRLRPGGGYAPEAATAAPPIPPVQSVVGTPMVSMPPTAAPAGARHAAPEFTAPVGEPLAAAAHVPVPPPAPQPAYRPAHGAAAAAVAAHPSGLVTPGQALRLQAVQQTFVPDLGAAGTDANSHPKPQDDDSASAPAQDWFNAPPLSVHAPRPPVPQPAVPQPFLPEGEPGTAQPHEPGEVSAHVR</sequence>
<evidence type="ECO:0000313" key="2">
    <source>
        <dbReference type="EMBL" id="MBF9066589.1"/>
    </source>
</evidence>
<evidence type="ECO:0008006" key="4">
    <source>
        <dbReference type="Google" id="ProtNLM"/>
    </source>
</evidence>
<gene>
    <name evidence="2" type="ORF">I2501_00885</name>
</gene>
<organism evidence="2 3">
    <name type="scientific">Streptacidiphilus fuscans</name>
    <dbReference type="NCBI Taxonomy" id="2789292"/>
    <lineage>
        <taxon>Bacteria</taxon>
        <taxon>Bacillati</taxon>
        <taxon>Actinomycetota</taxon>
        <taxon>Actinomycetes</taxon>
        <taxon>Kitasatosporales</taxon>
        <taxon>Streptomycetaceae</taxon>
        <taxon>Streptacidiphilus</taxon>
    </lineage>
</organism>
<dbReference type="AlphaFoldDB" id="A0A931FDK5"/>
<proteinExistence type="predicted"/>
<protein>
    <recommendedName>
        <fullName evidence="4">MinD-like ATPase involved in chromosome partitioning or flagellar assembly</fullName>
    </recommendedName>
</protein>
<evidence type="ECO:0000313" key="3">
    <source>
        <dbReference type="Proteomes" id="UP000657385"/>
    </source>
</evidence>
<accession>A0A931FDK5</accession>
<dbReference type="InterPro" id="IPR027417">
    <property type="entry name" value="P-loop_NTPase"/>
</dbReference>
<comment type="caution">
    <text evidence="2">The sequence shown here is derived from an EMBL/GenBank/DDBJ whole genome shotgun (WGS) entry which is preliminary data.</text>
</comment>
<dbReference type="EMBL" id="JADPRT010000001">
    <property type="protein sequence ID" value="MBF9066589.1"/>
    <property type="molecule type" value="Genomic_DNA"/>
</dbReference>
<dbReference type="SUPFAM" id="SSF52540">
    <property type="entry name" value="P-loop containing nucleoside triphosphate hydrolases"/>
    <property type="match status" value="1"/>
</dbReference>
<reference evidence="2" key="1">
    <citation type="submission" date="2020-11" db="EMBL/GenBank/DDBJ databases">
        <title>Isolation and identification of active actinomycetes.</title>
        <authorList>
            <person name="Yu B."/>
        </authorList>
    </citation>
    <scope>NUCLEOTIDE SEQUENCE</scope>
    <source>
        <strain evidence="2">NEAU-YB345</strain>
    </source>
</reference>